<dbReference type="PROSITE" id="PS50181">
    <property type="entry name" value="FBOX"/>
    <property type="match status" value="1"/>
</dbReference>
<proteinExistence type="predicted"/>
<evidence type="ECO:0000259" key="1">
    <source>
        <dbReference type="PROSITE" id="PS50181"/>
    </source>
</evidence>
<feature type="domain" description="F-box" evidence="1">
    <location>
        <begin position="57"/>
        <end position="106"/>
    </location>
</feature>
<dbReference type="AlphaFoldDB" id="A0A4Q9Q383"/>
<reference evidence="2 3" key="1">
    <citation type="submission" date="2019-01" db="EMBL/GenBank/DDBJ databases">
        <title>Draft genome sequences of three monokaryotic isolates of the white-rot basidiomycete fungus Dichomitus squalens.</title>
        <authorList>
            <consortium name="DOE Joint Genome Institute"/>
            <person name="Lopez S.C."/>
            <person name="Andreopoulos B."/>
            <person name="Pangilinan J."/>
            <person name="Lipzen A."/>
            <person name="Riley R."/>
            <person name="Ahrendt S."/>
            <person name="Ng V."/>
            <person name="Barry K."/>
            <person name="Daum C."/>
            <person name="Grigoriev I.V."/>
            <person name="Hilden K.S."/>
            <person name="Makela M.R."/>
            <person name="de Vries R.P."/>
        </authorList>
    </citation>
    <scope>NUCLEOTIDE SEQUENCE [LARGE SCALE GENOMIC DNA]</scope>
    <source>
        <strain evidence="2 3">CBS 464.89</strain>
    </source>
</reference>
<gene>
    <name evidence="2" type="ORF">BD310DRAFT_920554</name>
</gene>
<dbReference type="EMBL" id="ML145097">
    <property type="protein sequence ID" value="TBU61702.1"/>
    <property type="molecule type" value="Genomic_DNA"/>
</dbReference>
<dbReference type="InterPro" id="IPR001810">
    <property type="entry name" value="F-box_dom"/>
</dbReference>
<keyword evidence="3" id="KW-1185">Reference proteome</keyword>
<dbReference type="Proteomes" id="UP000292082">
    <property type="component" value="Unassembled WGS sequence"/>
</dbReference>
<dbReference type="SMART" id="SM00256">
    <property type="entry name" value="FBOX"/>
    <property type="match status" value="1"/>
</dbReference>
<dbReference type="Pfam" id="PF00646">
    <property type="entry name" value="F-box"/>
    <property type="match status" value="1"/>
</dbReference>
<sequence>MSADVASIDLQVVKSLTPQPTFDMSIRARADSSDATASGLISLPGIRRHLRGRRGGLKDMPAMPLDILFEIFGFMHPRDLLNLARTTRNFRTLLMSKRSTSFWKEARKQIEGLPKPPYYLSEPAYANLLFFPHCHNCLKSNIHTVIWVFSARYCRSCQKDLLTTNHKDMDDVLWKIADGNPSEWNDLRYRSQIFRRYNGKIFKPEVEMIHTQWAARDGDEKDAYLNERKAFVVVCREYAQLLSEWKEEYQTIKSAELDSLRLERLSSVKVRLREEGWGHALDDINTYTLDRRLLTVKALNRASKLTDQAWKIMRTSLIGIMTTINEERLDRKYNARLKYLKEAIQTYRASHFPRRTAESDREPGFAEFAHLPDFRDLIMQEEPDDIVQASLLSLIDDIPNYTAAWVYRNEEVFVQKALTQLGGDFEDLSTDPPAFLELAIVSFTCTQCRRPRLRWPGILTHPCLRRSYVPNDTVDSAINKYELAILCHTNNVYDAPFQGEELTVFDHHVNVTRAVILACGLDPTTATYDEVEGCGARFAPSNTLAAASRKPIYDWQGVVRYLSNNQGISAGREEFELSDHFERVSDAEAATAIKHGSCAESNTAKTQHAVSCNDRRVFGCTACPTWGYHPAMWSHVQDNKHGCRRAPAAVIRSFLYLHEDSKPQGAPVVFLDFASRGAGGFLS</sequence>
<dbReference type="SUPFAM" id="SSF81383">
    <property type="entry name" value="F-box domain"/>
    <property type="match status" value="1"/>
</dbReference>
<organism evidence="2 3">
    <name type="scientific">Dichomitus squalens</name>
    <dbReference type="NCBI Taxonomy" id="114155"/>
    <lineage>
        <taxon>Eukaryota</taxon>
        <taxon>Fungi</taxon>
        <taxon>Dikarya</taxon>
        <taxon>Basidiomycota</taxon>
        <taxon>Agaricomycotina</taxon>
        <taxon>Agaricomycetes</taxon>
        <taxon>Polyporales</taxon>
        <taxon>Polyporaceae</taxon>
        <taxon>Dichomitus</taxon>
    </lineage>
</organism>
<evidence type="ECO:0000313" key="3">
    <source>
        <dbReference type="Proteomes" id="UP000292082"/>
    </source>
</evidence>
<dbReference type="InterPro" id="IPR036047">
    <property type="entry name" value="F-box-like_dom_sf"/>
</dbReference>
<name>A0A4Q9Q383_9APHY</name>
<protein>
    <recommendedName>
        <fullName evidence="1">F-box domain-containing protein</fullName>
    </recommendedName>
</protein>
<dbReference type="CDD" id="cd09917">
    <property type="entry name" value="F-box_SF"/>
    <property type="match status" value="1"/>
</dbReference>
<dbReference type="STRING" id="114155.A0A4Q9Q383"/>
<accession>A0A4Q9Q383</accession>
<evidence type="ECO:0000313" key="2">
    <source>
        <dbReference type="EMBL" id="TBU61702.1"/>
    </source>
</evidence>